<proteinExistence type="predicted"/>
<name>A0A7U7GAP8_9GAMM</name>
<organism evidence="1 2">
    <name type="scientific">Candidatus Contendobacter odensis Run_B_J11</name>
    <dbReference type="NCBI Taxonomy" id="1400861"/>
    <lineage>
        <taxon>Bacteria</taxon>
        <taxon>Pseudomonadati</taxon>
        <taxon>Pseudomonadota</taxon>
        <taxon>Gammaproteobacteria</taxon>
        <taxon>Candidatus Competibacteraceae</taxon>
        <taxon>Candidatus Contendibacter</taxon>
    </lineage>
</organism>
<dbReference type="AlphaFoldDB" id="A0A7U7GAP8"/>
<protein>
    <submittedName>
        <fullName evidence="1">Uncharacterized protein</fullName>
    </submittedName>
</protein>
<dbReference type="OrthoDB" id="4719396at2"/>
<keyword evidence="2" id="KW-1185">Reference proteome</keyword>
<dbReference type="Proteomes" id="UP000019184">
    <property type="component" value="Unassembled WGS sequence"/>
</dbReference>
<dbReference type="RefSeq" id="WP_034431966.1">
    <property type="nucleotide sequence ID" value="NZ_CBTK010000099.1"/>
</dbReference>
<accession>A0A7U7GAP8</accession>
<dbReference type="EMBL" id="CBTK010000099">
    <property type="protein sequence ID" value="CDH44786.1"/>
    <property type="molecule type" value="Genomic_DNA"/>
</dbReference>
<comment type="caution">
    <text evidence="1">The sequence shown here is derived from an EMBL/GenBank/DDBJ whole genome shotgun (WGS) entry which is preliminary data.</text>
</comment>
<reference evidence="1 2" key="1">
    <citation type="journal article" date="2014" name="ISME J.">
        <title>Candidatus Competibacter-lineage genomes retrieved from metagenomes reveal functional metabolic diversity.</title>
        <authorList>
            <person name="McIlroy S.J."/>
            <person name="Albertsen M."/>
            <person name="Andresen E.K."/>
            <person name="Saunders A.M."/>
            <person name="Kristiansen R."/>
            <person name="Stokholm-Bjerregaard M."/>
            <person name="Nielsen K.L."/>
            <person name="Nielsen P.H."/>
        </authorList>
    </citation>
    <scope>NUCLEOTIDE SEQUENCE [LARGE SCALE GENOMIC DNA]</scope>
    <source>
        <strain evidence="1 2">Run_B_J11</strain>
    </source>
</reference>
<gene>
    <name evidence="1" type="ORF">BN874_1880013</name>
</gene>
<sequence length="349" mass="38800">MKVGDDVLEELYRDLLKVDAEWSIHTPTGFTWWADPHAQHIDLLGEVGGPDDEVGVLVAVRTELLRELVLDDLAASALNSRLMAFASLTGPVYDPTTRTLSLSSLMAIHEDTRRWMPRLLSIAALLQINETRRLSPELATLLQAEIAASGPPQRGQRPEPDEMAEVVPRLLAPLGCQPSRWQDAEFADTLERYLQQPPALLATGEDNGFTVEFPYGDQTSLFQAMADQPHPAYGNGLFVLQSFPVGHLSNDEGIRLALALNAVELAERPFGYGLGSYCYQRNLLHFVSFFPNLTHSPGLLPNLYFAAAQRARALSIRLMQQDWTASTVDNSGPWWVPKPKQHHCTRKPS</sequence>
<evidence type="ECO:0000313" key="2">
    <source>
        <dbReference type="Proteomes" id="UP000019184"/>
    </source>
</evidence>
<evidence type="ECO:0000313" key="1">
    <source>
        <dbReference type="EMBL" id="CDH44786.1"/>
    </source>
</evidence>